<dbReference type="EMBL" id="AEWV01000039">
    <property type="protein sequence ID" value="EGC16684.1"/>
    <property type="molecule type" value="Genomic_DNA"/>
</dbReference>
<organism evidence="2 3">
    <name type="scientific">Kingella denitrificans ATCC 33394</name>
    <dbReference type="NCBI Taxonomy" id="888741"/>
    <lineage>
        <taxon>Bacteria</taxon>
        <taxon>Pseudomonadati</taxon>
        <taxon>Pseudomonadota</taxon>
        <taxon>Betaproteobacteria</taxon>
        <taxon>Neisseriales</taxon>
        <taxon>Neisseriaceae</taxon>
        <taxon>Kingella</taxon>
    </lineage>
</organism>
<feature type="transmembrane region" description="Helical" evidence="1">
    <location>
        <begin position="193"/>
        <end position="212"/>
    </location>
</feature>
<name>F0F196_9NEIS</name>
<evidence type="ECO:0000313" key="3">
    <source>
        <dbReference type="Proteomes" id="UP000004088"/>
    </source>
</evidence>
<keyword evidence="1" id="KW-0472">Membrane</keyword>
<dbReference type="STRING" id="888741.HMPREF9098_1881"/>
<keyword evidence="1" id="KW-1133">Transmembrane helix</keyword>
<reference evidence="2 3" key="1">
    <citation type="submission" date="2011-01" db="EMBL/GenBank/DDBJ databases">
        <authorList>
            <person name="Muzny D."/>
            <person name="Qin X."/>
            <person name="Deng J."/>
            <person name="Jiang H."/>
            <person name="Liu Y."/>
            <person name="Qu J."/>
            <person name="Song X.-Z."/>
            <person name="Zhang L."/>
            <person name="Thornton R."/>
            <person name="Coyle M."/>
            <person name="Francisco L."/>
            <person name="Jackson L."/>
            <person name="Javaid M."/>
            <person name="Korchina V."/>
            <person name="Kovar C."/>
            <person name="Mata R."/>
            <person name="Mathew T."/>
            <person name="Ngo R."/>
            <person name="Nguyen L."/>
            <person name="Nguyen N."/>
            <person name="Okwuonu G."/>
            <person name="Ongeri F."/>
            <person name="Pham C."/>
            <person name="Simmons D."/>
            <person name="Wilczek-Boney K."/>
            <person name="Hale W."/>
            <person name="Jakkamsetti A."/>
            <person name="Pham P."/>
            <person name="Ruth R."/>
            <person name="San Lucas F."/>
            <person name="Warren J."/>
            <person name="Zhang J."/>
            <person name="Zhao Z."/>
            <person name="Zhou C."/>
            <person name="Zhu D."/>
            <person name="Lee S."/>
            <person name="Bess C."/>
            <person name="Blankenburg K."/>
            <person name="Forbes L."/>
            <person name="Fu Q."/>
            <person name="Gubbala S."/>
            <person name="Hirani K."/>
            <person name="Jayaseelan J.C."/>
            <person name="Lara F."/>
            <person name="Munidasa M."/>
            <person name="Palculict T."/>
            <person name="Patil S."/>
            <person name="Pu L.-L."/>
            <person name="Saada N."/>
            <person name="Tang L."/>
            <person name="Weissenberger G."/>
            <person name="Zhu Y."/>
            <person name="Hemphill L."/>
            <person name="Shang Y."/>
            <person name="Youmans B."/>
            <person name="Ayvaz T."/>
            <person name="Ross M."/>
            <person name="Santibanez J."/>
            <person name="Aqrawi P."/>
            <person name="Gross S."/>
            <person name="Joshi V."/>
            <person name="Fowler G."/>
            <person name="Nazareth L."/>
            <person name="Reid J."/>
            <person name="Worley K."/>
            <person name="Petrosino J."/>
            <person name="Highlander S."/>
            <person name="Gibbs R."/>
        </authorList>
    </citation>
    <scope>NUCLEOTIDE SEQUENCE [LARGE SCALE GENOMIC DNA]</scope>
    <source>
        <strain evidence="2 3">ATCC 33394</strain>
    </source>
</reference>
<accession>F0F196</accession>
<feature type="transmembrane region" description="Helical" evidence="1">
    <location>
        <begin position="43"/>
        <end position="65"/>
    </location>
</feature>
<comment type="caution">
    <text evidence="2">The sequence shown here is derived from an EMBL/GenBank/DDBJ whole genome shotgun (WGS) entry which is preliminary data.</text>
</comment>
<feature type="transmembrane region" description="Helical" evidence="1">
    <location>
        <begin position="291"/>
        <end position="309"/>
    </location>
</feature>
<proteinExistence type="predicted"/>
<gene>
    <name evidence="2" type="ORF">HMPREF9098_1881</name>
</gene>
<feature type="transmembrane region" description="Helical" evidence="1">
    <location>
        <begin position="99"/>
        <end position="118"/>
    </location>
</feature>
<dbReference type="RefSeq" id="WP_003783861.1">
    <property type="nucleotide sequence ID" value="NZ_GL870929.1"/>
</dbReference>
<feature type="transmembrane region" description="Helical" evidence="1">
    <location>
        <begin position="233"/>
        <end position="252"/>
    </location>
</feature>
<evidence type="ECO:0000256" key="1">
    <source>
        <dbReference type="SAM" id="Phobius"/>
    </source>
</evidence>
<keyword evidence="1" id="KW-0812">Transmembrane</keyword>
<keyword evidence="3" id="KW-1185">Reference proteome</keyword>
<protein>
    <submittedName>
        <fullName evidence="2">Uncharacterized protein</fullName>
    </submittedName>
</protein>
<dbReference type="HOGENOM" id="CLU_942606_0_0_4"/>
<evidence type="ECO:0000313" key="2">
    <source>
        <dbReference type="EMBL" id="EGC16684.1"/>
    </source>
</evidence>
<dbReference type="AlphaFoldDB" id="F0F196"/>
<dbReference type="Proteomes" id="UP000004088">
    <property type="component" value="Unassembled WGS sequence"/>
</dbReference>
<sequence>MGKLYQDGIKYRILSLTIRRSAKPMNSIKDDKYLDFCLFALSALLYAFWHAFFPLLLLSFVFLWYRRELAWRIKREKPKFFWGLFSLEEEAHPFVNVRFWLFGVVWNLLILIFMVVIIRDSDTAFGVYEIFSKVFYETVAYIYPGHVSSEFAIVKRALQDAWAAQNIHTVVTDEIVRDELKKAKGFGNLLLNYHYDFVCLTVYVIIFARPLIMQPFYQAAMKDPNRQFHWKKLNLWRIFISVLFIGALYYMFFLTPIHRDNCAEIHNRAALLCSNLATSGKYIAFPARISAYWAAILFMVQMFIGSYLVEQEKKHDNASEE</sequence>